<dbReference type="Gene3D" id="1.10.340.30">
    <property type="entry name" value="Hypothetical protein, domain 2"/>
    <property type="match status" value="1"/>
</dbReference>
<accession>A0ABQ4PWF2</accession>
<dbReference type="Gene3D" id="3.90.79.10">
    <property type="entry name" value="Nucleoside Triphosphate Pyrophosphohydrolase"/>
    <property type="match status" value="1"/>
</dbReference>
<reference evidence="16" key="1">
    <citation type="submission" date="2021-05" db="EMBL/GenBank/DDBJ databases">
        <authorList>
            <person name="Tanabe Y."/>
        </authorList>
    </citation>
    <scope>NUCLEOTIDE SEQUENCE</scope>
    <source>
        <strain evidence="16">BOTRYCO-1</strain>
    </source>
</reference>
<keyword evidence="6" id="KW-0004">4Fe-4S</keyword>
<keyword evidence="10 14" id="KW-0408">Iron</keyword>
<evidence type="ECO:0000256" key="13">
    <source>
        <dbReference type="ARBA" id="ARBA00023295"/>
    </source>
</evidence>
<evidence type="ECO:0000256" key="6">
    <source>
        <dbReference type="ARBA" id="ARBA00022485"/>
    </source>
</evidence>
<dbReference type="PANTHER" id="PTHR42944:SF1">
    <property type="entry name" value="ADENINE DNA GLYCOSYLASE"/>
    <property type="match status" value="1"/>
</dbReference>
<keyword evidence="7" id="KW-0479">Metal-binding</keyword>
<keyword evidence="12" id="KW-0234">DNA repair</keyword>
<evidence type="ECO:0000256" key="14">
    <source>
        <dbReference type="RuleBase" id="RU365096"/>
    </source>
</evidence>
<dbReference type="CDD" id="cd03431">
    <property type="entry name" value="NUDIX_DNA_Glycosylase_C-MutY"/>
    <property type="match status" value="1"/>
</dbReference>
<dbReference type="SMART" id="SM00478">
    <property type="entry name" value="ENDO3c"/>
    <property type="match status" value="1"/>
</dbReference>
<keyword evidence="8 14" id="KW-0227">DNA damage</keyword>
<dbReference type="SUPFAM" id="SSF55811">
    <property type="entry name" value="Nudix"/>
    <property type="match status" value="1"/>
</dbReference>
<dbReference type="InterPro" id="IPR023170">
    <property type="entry name" value="HhH_base_excis_C"/>
</dbReference>
<comment type="similarity">
    <text evidence="3 14">Belongs to the Nth/MutY family.</text>
</comment>
<dbReference type="RefSeq" id="WP_284360187.1">
    <property type="nucleotide sequence ID" value="NZ_BPFZ01000008.1"/>
</dbReference>
<keyword evidence="11" id="KW-0411">Iron-sulfur</keyword>
<evidence type="ECO:0000256" key="9">
    <source>
        <dbReference type="ARBA" id="ARBA00022801"/>
    </source>
</evidence>
<evidence type="ECO:0000259" key="15">
    <source>
        <dbReference type="SMART" id="SM00478"/>
    </source>
</evidence>
<dbReference type="Pfam" id="PF00730">
    <property type="entry name" value="HhH-GPD"/>
    <property type="match status" value="1"/>
</dbReference>
<dbReference type="Proteomes" id="UP001161064">
    <property type="component" value="Unassembled WGS sequence"/>
</dbReference>
<dbReference type="SUPFAM" id="SSF48150">
    <property type="entry name" value="DNA-glycosylase"/>
    <property type="match status" value="1"/>
</dbReference>
<evidence type="ECO:0000256" key="7">
    <source>
        <dbReference type="ARBA" id="ARBA00022723"/>
    </source>
</evidence>
<dbReference type="Pfam" id="PF14815">
    <property type="entry name" value="NUDIX_4"/>
    <property type="match status" value="1"/>
</dbReference>
<dbReference type="InterPro" id="IPR003265">
    <property type="entry name" value="HhH-GPD_domain"/>
</dbReference>
<comment type="cofactor">
    <cofactor evidence="14">
        <name>[4Fe-4S] cluster</name>
        <dbReference type="ChEBI" id="CHEBI:49883"/>
    </cofactor>
    <text evidence="14">Binds 1 [4Fe-4S] cluster.</text>
</comment>
<evidence type="ECO:0000313" key="16">
    <source>
        <dbReference type="EMBL" id="GIU67333.1"/>
    </source>
</evidence>
<evidence type="ECO:0000256" key="10">
    <source>
        <dbReference type="ARBA" id="ARBA00023004"/>
    </source>
</evidence>
<dbReference type="SMART" id="SM00525">
    <property type="entry name" value="FES"/>
    <property type="match status" value="1"/>
</dbReference>
<dbReference type="InterPro" id="IPR011257">
    <property type="entry name" value="DNA_glycosylase"/>
</dbReference>
<evidence type="ECO:0000256" key="12">
    <source>
        <dbReference type="ARBA" id="ARBA00023204"/>
    </source>
</evidence>
<dbReference type="InterPro" id="IPR029119">
    <property type="entry name" value="MutY_C"/>
</dbReference>
<keyword evidence="9" id="KW-0378">Hydrolase</keyword>
<gene>
    <name evidence="16" type="primary">mutY</name>
    <name evidence="16" type="ORF">PsB1_1487</name>
</gene>
<sequence>MAHYKSKKITQLREQLLAWYDRSARDLPWRLPPAQGLKGQRPDPYAVWLSEIMLQQTGVATVKTYYVAFINRFPTVQDLAKAPLDDVLALWAGLGYYRRAHHLHAAAKDILARGGVPTQPQTLQKIQGIGPYTAAAIAAIAFDQPVVPVDGNVERVLSRLWLIEAILPAAKPIFWHEAQAWMSTHRPGDFAQALMDLGATICTPRTPACNLCPWQSSCGASKQSRQGEFPKKQVNKKKPTRYGTSWVHIDPDGVLVTKRAHSGLLGGMLEVPSTSWGDDPSSDPCLGPVDLPKGVTWLDGGYIDHVFTHFALRVRVFSAYSPKSLPVVGYQRLGLDALAGAALPSLMHKIIVAGRSILAAQSIGLDQV</sequence>
<evidence type="ECO:0000256" key="5">
    <source>
        <dbReference type="ARBA" id="ARBA00022023"/>
    </source>
</evidence>
<evidence type="ECO:0000256" key="1">
    <source>
        <dbReference type="ARBA" id="ARBA00000843"/>
    </source>
</evidence>
<keyword evidence="17" id="KW-1185">Reference proteome</keyword>
<dbReference type="InterPro" id="IPR015797">
    <property type="entry name" value="NUDIX_hydrolase-like_dom_sf"/>
</dbReference>
<dbReference type="Gene3D" id="1.10.1670.10">
    <property type="entry name" value="Helix-hairpin-Helix base-excision DNA repair enzymes (C-terminal)"/>
    <property type="match status" value="1"/>
</dbReference>
<dbReference type="CDD" id="cd00056">
    <property type="entry name" value="ENDO3c"/>
    <property type="match status" value="1"/>
</dbReference>
<evidence type="ECO:0000256" key="8">
    <source>
        <dbReference type="ARBA" id="ARBA00022763"/>
    </source>
</evidence>
<feature type="domain" description="HhH-GPD" evidence="15">
    <location>
        <begin position="53"/>
        <end position="200"/>
    </location>
</feature>
<dbReference type="EMBL" id="BPFZ01000008">
    <property type="protein sequence ID" value="GIU67333.1"/>
    <property type="molecule type" value="Genomic_DNA"/>
</dbReference>
<evidence type="ECO:0000256" key="2">
    <source>
        <dbReference type="ARBA" id="ARBA00002933"/>
    </source>
</evidence>
<name>A0ABQ4PWF2_9PROT</name>
<evidence type="ECO:0000256" key="4">
    <source>
        <dbReference type="ARBA" id="ARBA00012045"/>
    </source>
</evidence>
<reference evidence="16" key="2">
    <citation type="journal article" date="2023" name="ISME Commun">
        <title>Characterization of a bloom-associated alphaproteobacterial lineage, 'Candidatus Phycosocius': insights into freshwater algal-bacterial interactions.</title>
        <authorList>
            <person name="Tanabe Y."/>
            <person name="Yamaguchi H."/>
            <person name="Yoshida M."/>
            <person name="Kai A."/>
            <person name="Okazaki Y."/>
        </authorList>
    </citation>
    <scope>NUCLEOTIDE SEQUENCE</scope>
    <source>
        <strain evidence="16">BOTRYCO-1</strain>
    </source>
</reference>
<evidence type="ECO:0000313" key="17">
    <source>
        <dbReference type="Proteomes" id="UP001161064"/>
    </source>
</evidence>
<protein>
    <recommendedName>
        <fullName evidence="5 14">Adenine DNA glycosylase</fullName>
        <ecNumber evidence="4 14">3.2.2.31</ecNumber>
    </recommendedName>
</protein>
<evidence type="ECO:0000256" key="3">
    <source>
        <dbReference type="ARBA" id="ARBA00008343"/>
    </source>
</evidence>
<organism evidence="16 17">
    <name type="scientific">Candidatus Phycosocius spiralis</name>
    <dbReference type="NCBI Taxonomy" id="2815099"/>
    <lineage>
        <taxon>Bacteria</taxon>
        <taxon>Pseudomonadati</taxon>
        <taxon>Pseudomonadota</taxon>
        <taxon>Alphaproteobacteria</taxon>
        <taxon>Caulobacterales</taxon>
        <taxon>Caulobacterales incertae sedis</taxon>
        <taxon>Candidatus Phycosocius</taxon>
    </lineage>
</organism>
<keyword evidence="13 14" id="KW-0326">Glycosidase</keyword>
<evidence type="ECO:0000256" key="11">
    <source>
        <dbReference type="ARBA" id="ARBA00023014"/>
    </source>
</evidence>
<dbReference type="InterPro" id="IPR044298">
    <property type="entry name" value="MIG/MutY"/>
</dbReference>
<comment type="catalytic activity">
    <reaction evidence="1 14">
        <text>Hydrolyzes free adenine bases from 7,8-dihydro-8-oxoguanine:adenine mismatched double-stranded DNA, leaving an apurinic site.</text>
        <dbReference type="EC" id="3.2.2.31"/>
    </reaction>
</comment>
<proteinExistence type="inferred from homology"/>
<dbReference type="InterPro" id="IPR003651">
    <property type="entry name" value="Endonuclease3_FeS-loop_motif"/>
</dbReference>
<dbReference type="PANTHER" id="PTHR42944">
    <property type="entry name" value="ADENINE DNA GLYCOSYLASE"/>
    <property type="match status" value="1"/>
</dbReference>
<comment type="function">
    <text evidence="2">Adenine glycosylase active on G-A mispairs. MutY also corrects error-prone DNA synthesis past GO lesions which are due to the oxidatively damaged form of guanine: 7,8-dihydro-8-oxoguanine (8-oxo-dGTP).</text>
</comment>
<comment type="caution">
    <text evidence="16">The sequence shown here is derived from an EMBL/GenBank/DDBJ whole genome shotgun (WGS) entry which is preliminary data.</text>
</comment>
<dbReference type="EC" id="3.2.2.31" evidence="4 14"/>